<dbReference type="InterPro" id="IPR032801">
    <property type="entry name" value="PXL2A/B/C"/>
</dbReference>
<feature type="compositionally biased region" description="Low complexity" evidence="1">
    <location>
        <begin position="304"/>
        <end position="315"/>
    </location>
</feature>
<dbReference type="PANTHER" id="PTHR42336:SF1">
    <property type="entry name" value="ALKYL HYDROPEROXIDE REDUCTASE SUBUNIT C_ THIOL SPECIFIC ANTIOXIDANT DOMAIN-CONTAINING PROTEIN"/>
    <property type="match status" value="1"/>
</dbReference>
<dbReference type="EMBL" id="PJEX01000464">
    <property type="protein sequence ID" value="TKW49889.1"/>
    <property type="molecule type" value="Genomic_DNA"/>
</dbReference>
<organism evidence="2 3">
    <name type="scientific">Colletotrichum tanaceti</name>
    <dbReference type="NCBI Taxonomy" id="1306861"/>
    <lineage>
        <taxon>Eukaryota</taxon>
        <taxon>Fungi</taxon>
        <taxon>Dikarya</taxon>
        <taxon>Ascomycota</taxon>
        <taxon>Pezizomycotina</taxon>
        <taxon>Sordariomycetes</taxon>
        <taxon>Hypocreomycetidae</taxon>
        <taxon>Glomerellales</taxon>
        <taxon>Glomerellaceae</taxon>
        <taxon>Colletotrichum</taxon>
        <taxon>Colletotrichum destructivum species complex</taxon>
    </lineage>
</organism>
<dbReference type="Pfam" id="PF13911">
    <property type="entry name" value="AhpC-TSA_2"/>
    <property type="match status" value="1"/>
</dbReference>
<evidence type="ECO:0000313" key="3">
    <source>
        <dbReference type="Proteomes" id="UP000310108"/>
    </source>
</evidence>
<dbReference type="AlphaFoldDB" id="A0A4U6X4Z7"/>
<dbReference type="InterPro" id="IPR036249">
    <property type="entry name" value="Thioredoxin-like_sf"/>
</dbReference>
<feature type="region of interest" description="Disordered" evidence="1">
    <location>
        <begin position="293"/>
        <end position="344"/>
    </location>
</feature>
<dbReference type="Gene3D" id="3.40.30.10">
    <property type="entry name" value="Glutaredoxin"/>
    <property type="match status" value="1"/>
</dbReference>
<feature type="compositionally biased region" description="Gly residues" evidence="1">
    <location>
        <begin position="316"/>
        <end position="327"/>
    </location>
</feature>
<reference evidence="2 3" key="1">
    <citation type="journal article" date="2019" name="PLoS ONE">
        <title>Comparative genome analysis indicates high evolutionary potential of pathogenicity genes in Colletotrichum tanaceti.</title>
        <authorList>
            <person name="Lelwala R.V."/>
            <person name="Korhonen P.K."/>
            <person name="Young N.D."/>
            <person name="Scott J.B."/>
            <person name="Ades P.A."/>
            <person name="Gasser R.B."/>
            <person name="Taylor P.W.J."/>
        </authorList>
    </citation>
    <scope>NUCLEOTIDE SEQUENCE [LARGE SCALE GENOMIC DNA]</scope>
    <source>
        <strain evidence="2">BRIP57314</strain>
    </source>
</reference>
<name>A0A4U6X4Z7_9PEZI</name>
<comment type="caution">
    <text evidence="2">The sequence shown here is derived from an EMBL/GenBank/DDBJ whole genome shotgun (WGS) entry which is preliminary data.</text>
</comment>
<proteinExistence type="predicted"/>
<protein>
    <submittedName>
        <fullName evidence="2">Uncharacterized protein</fullName>
    </submittedName>
</protein>
<dbReference type="PANTHER" id="PTHR42336">
    <property type="entry name" value="THIOREDOXIN DOMAIN-CONTAINING PROTEIN-RELATED"/>
    <property type="match status" value="1"/>
</dbReference>
<gene>
    <name evidence="2" type="ORF">CTA1_5666</name>
</gene>
<sequence>MPATYSFPFVTPVPILFLSPYIQFALHWARHSRPLDPLPLLGSCRRLFSSARDASVLENGLDTACRIIVPRTHSSICDCGSPTIVVMLASLTTKIALKKVGLSSKSFDFSGGGSSDSRTKSNDDSADDNPNGGGWPAWMSMKALPITVAPWFSPPPPPVPVAEIPKIGDLAPLDRDRKLEFGRGRPVLVVFLRCVGCAFAQKTFLALRALANKHAGTLTCVAVSHSSSAATQKWIDMLGGAWNVHVVIDEDRAVYAAWGLGLGSVWYVFNPTSQVQGWKEKGWLGEKVAGAIQRTGTGSGEGGPSSSAAPVQRRGTGTGGQKGGAFPAGGAAVGDEVEGPSTVMGNKWQTAGAFAVDGRGTIVWGGKALRADDLMDLETGAKILGM</sequence>
<accession>A0A4U6X4Z7</accession>
<dbReference type="SUPFAM" id="SSF52833">
    <property type="entry name" value="Thioredoxin-like"/>
    <property type="match status" value="1"/>
</dbReference>
<dbReference type="Proteomes" id="UP000310108">
    <property type="component" value="Unassembled WGS sequence"/>
</dbReference>
<evidence type="ECO:0000313" key="2">
    <source>
        <dbReference type="EMBL" id="TKW49889.1"/>
    </source>
</evidence>
<feature type="region of interest" description="Disordered" evidence="1">
    <location>
        <begin position="107"/>
        <end position="134"/>
    </location>
</feature>
<evidence type="ECO:0000256" key="1">
    <source>
        <dbReference type="SAM" id="MobiDB-lite"/>
    </source>
</evidence>
<keyword evidence="3" id="KW-1185">Reference proteome</keyword>